<feature type="chain" id="PRO_5046434452" evidence="1">
    <location>
        <begin position="25"/>
        <end position="259"/>
    </location>
</feature>
<evidence type="ECO:0000313" key="3">
    <source>
        <dbReference type="Proteomes" id="UP001364224"/>
    </source>
</evidence>
<dbReference type="RefSeq" id="WP_334479863.1">
    <property type="nucleotide sequence ID" value="NZ_JAZHRV010000001.1"/>
</dbReference>
<protein>
    <submittedName>
        <fullName evidence="2">Uncharacterized protein</fullName>
    </submittedName>
</protein>
<proteinExistence type="predicted"/>
<organism evidence="2 3">
    <name type="scientific">Bradyrhizobium algeriense</name>
    <dbReference type="NCBI Taxonomy" id="634784"/>
    <lineage>
        <taxon>Bacteria</taxon>
        <taxon>Pseudomonadati</taxon>
        <taxon>Pseudomonadota</taxon>
        <taxon>Alphaproteobacteria</taxon>
        <taxon>Hyphomicrobiales</taxon>
        <taxon>Nitrobacteraceae</taxon>
        <taxon>Bradyrhizobium</taxon>
    </lineage>
</organism>
<keyword evidence="3" id="KW-1185">Reference proteome</keyword>
<sequence length="259" mass="26512">MITKSRVGCTIIALLLCGTTPALAQTTPSTPQHEPLQKTIGQAKPEIVPSLIVMNARGASLQGGKLTLTGVASNSIVFADRPVRAAGHSLTTNLMEEWSPNNTSDESFTKDPPNATVSVFSTDGSKIRDAVVVLKTAKLEGDRLTFDVDVLEGDLSGGDGPAALFIDRFGFGGFHGGGFHAGGMGGFHAAGFHGGYARVGGVGAAGAWRRPYVARGAWYRGGYGAAAVGAAAVGGAALGAAAANAAYPYCGYYPYPPCY</sequence>
<dbReference type="EMBL" id="JAZHRV010000001">
    <property type="protein sequence ID" value="MEH2554969.1"/>
    <property type="molecule type" value="Genomic_DNA"/>
</dbReference>
<accession>A0ABU8B8V0</accession>
<evidence type="ECO:0000313" key="2">
    <source>
        <dbReference type="EMBL" id="MEH2554969.1"/>
    </source>
</evidence>
<name>A0ABU8B8V0_9BRAD</name>
<comment type="caution">
    <text evidence="2">The sequence shown here is derived from an EMBL/GenBank/DDBJ whole genome shotgun (WGS) entry which is preliminary data.</text>
</comment>
<keyword evidence="1" id="KW-0732">Signal</keyword>
<reference evidence="2 3" key="1">
    <citation type="submission" date="2024-02" db="EMBL/GenBank/DDBJ databases">
        <title>Adaptive strategies in a cosmopolitan and abundant soil bacterium.</title>
        <authorList>
            <person name="Carini P."/>
        </authorList>
    </citation>
    <scope>NUCLEOTIDE SEQUENCE [LARGE SCALE GENOMIC DNA]</scope>
    <source>
        <strain evidence="2 3">AZCC 1608</strain>
    </source>
</reference>
<dbReference type="Proteomes" id="UP001364224">
    <property type="component" value="Unassembled WGS sequence"/>
</dbReference>
<feature type="signal peptide" evidence="1">
    <location>
        <begin position="1"/>
        <end position="24"/>
    </location>
</feature>
<evidence type="ECO:0000256" key="1">
    <source>
        <dbReference type="SAM" id="SignalP"/>
    </source>
</evidence>
<gene>
    <name evidence="2" type="ORF">V1286_002498</name>
</gene>